<dbReference type="PANTHER" id="PTHR31375">
    <property type="match status" value="1"/>
</dbReference>
<evidence type="ECO:0000256" key="8">
    <source>
        <dbReference type="RuleBase" id="RU361169"/>
    </source>
</evidence>
<keyword evidence="4" id="KW-0964">Secreted</keyword>
<protein>
    <submittedName>
        <fullName evidence="10">Uncharacterized protein</fullName>
    </submittedName>
</protein>
<dbReference type="InterPro" id="IPR012334">
    <property type="entry name" value="Pectin_lyas_fold"/>
</dbReference>
<gene>
    <name evidence="10" type="ORF">RHSIM_RhsimUnG0063500</name>
</gene>
<dbReference type="GO" id="GO:0071555">
    <property type="term" value="P:cell wall organization"/>
    <property type="evidence" value="ECO:0007669"/>
    <property type="project" value="UniProtKB-KW"/>
</dbReference>
<keyword evidence="7" id="KW-0961">Cell wall biogenesis/degradation</keyword>
<dbReference type="GO" id="GO:0005975">
    <property type="term" value="P:carbohydrate metabolic process"/>
    <property type="evidence" value="ECO:0007669"/>
    <property type="project" value="InterPro"/>
</dbReference>
<keyword evidence="5 8" id="KW-0378">Hydrolase</keyword>
<sequence length="236" mass="26141">MAVCDLASPCFLSSRVGDIAASSHVGDRGGVSRQLSSSLFPLVNHYSSRPSSDEALLKFIESEIKCAEESDDQDEIEGFVEGFDDVEFNREFERKPPQNRAPWDDCISIVSGSSNIKMKTIYCKSGHGTRMNKWIGAHKKIIESLRKGNSTGIGTKVDLDTAFLKETANGLRIKTWQIDDVINQAQSTRAALGDKFPNIRGLLGSSIRRKKSRDTLILSTVIAACTVFLIIYWFSK</sequence>
<evidence type="ECO:0000256" key="6">
    <source>
        <dbReference type="ARBA" id="ARBA00023295"/>
    </source>
</evidence>
<evidence type="ECO:0000256" key="4">
    <source>
        <dbReference type="ARBA" id="ARBA00022525"/>
    </source>
</evidence>
<reference evidence="10" key="1">
    <citation type="submission" date="2019-11" db="EMBL/GenBank/DDBJ databases">
        <authorList>
            <person name="Liu Y."/>
            <person name="Hou J."/>
            <person name="Li T.-Q."/>
            <person name="Guan C.-H."/>
            <person name="Wu X."/>
            <person name="Wu H.-Z."/>
            <person name="Ling F."/>
            <person name="Zhang R."/>
            <person name="Shi X.-G."/>
            <person name="Ren J.-P."/>
            <person name="Chen E.-F."/>
            <person name="Sun J.-M."/>
        </authorList>
    </citation>
    <scope>NUCLEOTIDE SEQUENCE</scope>
    <source>
        <strain evidence="10">Adult_tree_wgs_1</strain>
        <tissue evidence="10">Leaves</tissue>
    </source>
</reference>
<name>A0A834FX10_RHOSS</name>
<evidence type="ECO:0000313" key="11">
    <source>
        <dbReference type="Proteomes" id="UP000626092"/>
    </source>
</evidence>
<keyword evidence="9" id="KW-0812">Transmembrane</keyword>
<evidence type="ECO:0000256" key="9">
    <source>
        <dbReference type="SAM" id="Phobius"/>
    </source>
</evidence>
<evidence type="ECO:0000256" key="1">
    <source>
        <dbReference type="ARBA" id="ARBA00004191"/>
    </source>
</evidence>
<dbReference type="Gene3D" id="2.160.20.10">
    <property type="entry name" value="Single-stranded right-handed beta-helix, Pectin lyase-like"/>
    <property type="match status" value="1"/>
</dbReference>
<comment type="caution">
    <text evidence="10">The sequence shown here is derived from an EMBL/GenBank/DDBJ whole genome shotgun (WGS) entry which is preliminary data.</text>
</comment>
<dbReference type="EMBL" id="WJXA01000166">
    <property type="protein sequence ID" value="KAF7115178.1"/>
    <property type="molecule type" value="Genomic_DNA"/>
</dbReference>
<keyword evidence="9" id="KW-0472">Membrane</keyword>
<feature type="transmembrane region" description="Helical" evidence="9">
    <location>
        <begin position="215"/>
        <end position="234"/>
    </location>
</feature>
<accession>A0A834FX10</accession>
<dbReference type="AlphaFoldDB" id="A0A834FX10"/>
<evidence type="ECO:0000256" key="5">
    <source>
        <dbReference type="ARBA" id="ARBA00022801"/>
    </source>
</evidence>
<keyword evidence="9" id="KW-1133">Transmembrane helix</keyword>
<proteinExistence type="inferred from homology"/>
<keyword evidence="6 8" id="KW-0326">Glycosidase</keyword>
<keyword evidence="3" id="KW-0134">Cell wall</keyword>
<dbReference type="SUPFAM" id="SSF51126">
    <property type="entry name" value="Pectin lyase-like"/>
    <property type="match status" value="1"/>
</dbReference>
<comment type="subcellular location">
    <subcellularLocation>
        <location evidence="1">Secreted</location>
        <location evidence="1">Cell wall</location>
    </subcellularLocation>
</comment>
<keyword evidence="11" id="KW-1185">Reference proteome</keyword>
<evidence type="ECO:0000256" key="3">
    <source>
        <dbReference type="ARBA" id="ARBA00022512"/>
    </source>
</evidence>
<dbReference type="GO" id="GO:0004650">
    <property type="term" value="F:polygalacturonase activity"/>
    <property type="evidence" value="ECO:0007669"/>
    <property type="project" value="InterPro"/>
</dbReference>
<evidence type="ECO:0000256" key="7">
    <source>
        <dbReference type="ARBA" id="ARBA00023316"/>
    </source>
</evidence>
<dbReference type="OrthoDB" id="422156at2759"/>
<comment type="similarity">
    <text evidence="2 8">Belongs to the glycosyl hydrolase 28 family.</text>
</comment>
<evidence type="ECO:0000313" key="10">
    <source>
        <dbReference type="EMBL" id="KAF7115178.1"/>
    </source>
</evidence>
<dbReference type="InterPro" id="IPR011050">
    <property type="entry name" value="Pectin_lyase_fold/virulence"/>
</dbReference>
<evidence type="ECO:0000256" key="2">
    <source>
        <dbReference type="ARBA" id="ARBA00008834"/>
    </source>
</evidence>
<dbReference type="InterPro" id="IPR000743">
    <property type="entry name" value="Glyco_hydro_28"/>
</dbReference>
<dbReference type="Pfam" id="PF00295">
    <property type="entry name" value="Glyco_hydro_28"/>
    <property type="match status" value="1"/>
</dbReference>
<organism evidence="10 11">
    <name type="scientific">Rhododendron simsii</name>
    <name type="common">Sims's rhododendron</name>
    <dbReference type="NCBI Taxonomy" id="118357"/>
    <lineage>
        <taxon>Eukaryota</taxon>
        <taxon>Viridiplantae</taxon>
        <taxon>Streptophyta</taxon>
        <taxon>Embryophyta</taxon>
        <taxon>Tracheophyta</taxon>
        <taxon>Spermatophyta</taxon>
        <taxon>Magnoliopsida</taxon>
        <taxon>eudicotyledons</taxon>
        <taxon>Gunneridae</taxon>
        <taxon>Pentapetalae</taxon>
        <taxon>asterids</taxon>
        <taxon>Ericales</taxon>
        <taxon>Ericaceae</taxon>
        <taxon>Ericoideae</taxon>
        <taxon>Rhodoreae</taxon>
        <taxon>Rhododendron</taxon>
    </lineage>
</organism>
<dbReference type="Proteomes" id="UP000626092">
    <property type="component" value="Unassembled WGS sequence"/>
</dbReference>